<keyword evidence="1" id="KW-0472">Membrane</keyword>
<dbReference type="AlphaFoldDB" id="A0A833H1W2"/>
<accession>A0A833H1W2</accession>
<name>A0A833H1W2_9LEPT</name>
<feature type="domain" description="Acyltransferase 3" evidence="2">
    <location>
        <begin position="19"/>
        <end position="375"/>
    </location>
</feature>
<feature type="transmembrane region" description="Helical" evidence="1">
    <location>
        <begin position="287"/>
        <end position="306"/>
    </location>
</feature>
<dbReference type="EMBL" id="WBUI01000007">
    <property type="protein sequence ID" value="KAB2932901.1"/>
    <property type="molecule type" value="Genomic_DNA"/>
</dbReference>
<dbReference type="InterPro" id="IPR002656">
    <property type="entry name" value="Acyl_transf_3_dom"/>
</dbReference>
<dbReference type="PANTHER" id="PTHR11161">
    <property type="entry name" value="O-ACYLTRANSFERASE"/>
    <property type="match status" value="1"/>
</dbReference>
<comment type="caution">
    <text evidence="3">The sequence shown here is derived from an EMBL/GenBank/DDBJ whole genome shotgun (WGS) entry which is preliminary data.</text>
</comment>
<keyword evidence="1" id="KW-1133">Transmembrane helix</keyword>
<evidence type="ECO:0000313" key="4">
    <source>
        <dbReference type="Proteomes" id="UP000460298"/>
    </source>
</evidence>
<sequence>MTVREYLNSVFIRSPGEIPALTGFRGVAIFMLYYVHLFRNYEAQIIEKNFFLSTFLHNGSASIDMFFVLSGFLIAGPLLKELRKSGTVDLKAFYIKRSLRIFPPYYIFLALQFFLIIPFFARGGGEFGEMLMSTRWRIVFDLTYISNYYPGTLFHGWSLSLEEQFYMIFPLFLMLVFHRIPERFQLPSLWVLVLLPMAYRLYILPEIAALPHPSGEYQGRIYFPFHGHIDSIIIGIITAYIYQFRRHWVDYVYDRPALKSALLGASVILFFAYSIFVFEYLPTIEGMVVRFPVFSILSALIMILSIPEGGWVNRVLSWKWFIPAAKLSYCAYIIHIVVMIPLSRKIFGGGELHYYHIFLWFIPIGLVIFFFAYLFHLVAERPFMIWKDRYTDMLKARRAAA</sequence>
<protein>
    <submittedName>
        <fullName evidence="3">Acyltransferase</fullName>
    </submittedName>
</protein>
<evidence type="ECO:0000313" key="3">
    <source>
        <dbReference type="EMBL" id="KAB2932901.1"/>
    </source>
</evidence>
<dbReference type="Pfam" id="PF01757">
    <property type="entry name" value="Acyl_transf_3"/>
    <property type="match status" value="1"/>
</dbReference>
<feature type="transmembrane region" description="Helical" evidence="1">
    <location>
        <begin position="157"/>
        <end position="177"/>
    </location>
</feature>
<dbReference type="PANTHER" id="PTHR11161:SF0">
    <property type="entry name" value="O-ACYLTRANSFERASE LIKE PROTEIN"/>
    <property type="match status" value="1"/>
</dbReference>
<feature type="transmembrane region" description="Helical" evidence="1">
    <location>
        <begin position="189"/>
        <end position="209"/>
    </location>
</feature>
<feature type="transmembrane region" description="Helical" evidence="1">
    <location>
        <begin position="318"/>
        <end position="342"/>
    </location>
</feature>
<proteinExistence type="predicted"/>
<feature type="transmembrane region" description="Helical" evidence="1">
    <location>
        <begin position="221"/>
        <end position="242"/>
    </location>
</feature>
<dbReference type="GO" id="GO:0016747">
    <property type="term" value="F:acyltransferase activity, transferring groups other than amino-acyl groups"/>
    <property type="evidence" value="ECO:0007669"/>
    <property type="project" value="InterPro"/>
</dbReference>
<dbReference type="Proteomes" id="UP000460298">
    <property type="component" value="Unassembled WGS sequence"/>
</dbReference>
<gene>
    <name evidence="3" type="ORF">F9K24_08520</name>
</gene>
<feature type="transmembrane region" description="Helical" evidence="1">
    <location>
        <begin position="20"/>
        <end position="39"/>
    </location>
</feature>
<keyword evidence="1" id="KW-0812">Transmembrane</keyword>
<reference evidence="3 4" key="1">
    <citation type="submission" date="2019-10" db="EMBL/GenBank/DDBJ databases">
        <title>Extracellular Electron Transfer in a Candidatus Methanoperedens spp. Enrichment Culture.</title>
        <authorList>
            <person name="Berger S."/>
            <person name="Rangel Shaw D."/>
            <person name="Berben T."/>
            <person name="In 'T Zandt M."/>
            <person name="Frank J."/>
            <person name="Reimann J."/>
            <person name="Jetten M.S.M."/>
            <person name="Welte C.U."/>
        </authorList>
    </citation>
    <scope>NUCLEOTIDE SEQUENCE [LARGE SCALE GENOMIC DNA]</scope>
    <source>
        <strain evidence="3">SB12</strain>
    </source>
</reference>
<organism evidence="3 4">
    <name type="scientific">Leptonema illini</name>
    <dbReference type="NCBI Taxonomy" id="183"/>
    <lineage>
        <taxon>Bacteria</taxon>
        <taxon>Pseudomonadati</taxon>
        <taxon>Spirochaetota</taxon>
        <taxon>Spirochaetia</taxon>
        <taxon>Leptospirales</taxon>
        <taxon>Leptospiraceae</taxon>
        <taxon>Leptonema</taxon>
    </lineage>
</organism>
<evidence type="ECO:0000259" key="2">
    <source>
        <dbReference type="Pfam" id="PF01757"/>
    </source>
</evidence>
<evidence type="ECO:0000256" key="1">
    <source>
        <dbReference type="SAM" id="Phobius"/>
    </source>
</evidence>
<feature type="transmembrane region" description="Helical" evidence="1">
    <location>
        <begin position="262"/>
        <end position="281"/>
    </location>
</feature>
<keyword evidence="3" id="KW-0808">Transferase</keyword>
<dbReference type="InterPro" id="IPR052728">
    <property type="entry name" value="O2_lipid_transport_reg"/>
</dbReference>
<feature type="transmembrane region" description="Helical" evidence="1">
    <location>
        <begin position="354"/>
        <end position="379"/>
    </location>
</feature>
<feature type="transmembrane region" description="Helical" evidence="1">
    <location>
        <begin position="59"/>
        <end position="79"/>
    </location>
</feature>
<keyword evidence="3" id="KW-0012">Acyltransferase</keyword>
<feature type="transmembrane region" description="Helical" evidence="1">
    <location>
        <begin position="99"/>
        <end position="121"/>
    </location>
</feature>